<keyword evidence="10" id="KW-0378">Hydrolase</keyword>
<dbReference type="GO" id="GO:0045004">
    <property type="term" value="P:DNA replication proofreading"/>
    <property type="evidence" value="ECO:0007669"/>
    <property type="project" value="TreeGrafter"/>
</dbReference>
<comment type="catalytic activity">
    <reaction evidence="15">
        <text>DNA(n) + a 2'-deoxyribonucleoside 5'-triphosphate = DNA(n+1) + diphosphate</text>
        <dbReference type="Rhea" id="RHEA:22508"/>
        <dbReference type="Rhea" id="RHEA-COMP:17339"/>
        <dbReference type="Rhea" id="RHEA-COMP:17340"/>
        <dbReference type="ChEBI" id="CHEBI:33019"/>
        <dbReference type="ChEBI" id="CHEBI:61560"/>
        <dbReference type="ChEBI" id="CHEBI:173112"/>
        <dbReference type="EC" id="2.7.7.7"/>
    </reaction>
</comment>
<reference evidence="17 18" key="1">
    <citation type="submission" date="2016-10" db="EMBL/GenBank/DDBJ databases">
        <authorList>
            <person name="Varghese N."/>
            <person name="Submissions S."/>
        </authorList>
    </citation>
    <scope>NUCLEOTIDE SEQUENCE [LARGE SCALE GENOMIC DNA]</scope>
    <source>
        <strain evidence="17 18">22B</strain>
    </source>
</reference>
<proteinExistence type="predicted"/>
<dbReference type="NCBIfam" id="TIGR00573">
    <property type="entry name" value="dnaq"/>
    <property type="match status" value="1"/>
</dbReference>
<dbReference type="InterPro" id="IPR012337">
    <property type="entry name" value="RNaseH-like_sf"/>
</dbReference>
<evidence type="ECO:0000259" key="16">
    <source>
        <dbReference type="SMART" id="SM00479"/>
    </source>
</evidence>
<keyword evidence="9" id="KW-0479">Metal-binding</keyword>
<dbReference type="PANTHER" id="PTHR30231:SF41">
    <property type="entry name" value="DNA POLYMERASE III SUBUNIT EPSILON"/>
    <property type="match status" value="1"/>
</dbReference>
<evidence type="ECO:0000256" key="15">
    <source>
        <dbReference type="ARBA" id="ARBA00049244"/>
    </source>
</evidence>
<dbReference type="AlphaFoldDB" id="A0A662Z753"/>
<dbReference type="Gene3D" id="3.30.420.10">
    <property type="entry name" value="Ribonuclease H-like superfamily/Ribonuclease H"/>
    <property type="match status" value="1"/>
</dbReference>
<dbReference type="GO" id="GO:0005829">
    <property type="term" value="C:cytosol"/>
    <property type="evidence" value="ECO:0007669"/>
    <property type="project" value="TreeGrafter"/>
</dbReference>
<dbReference type="GO" id="GO:0008408">
    <property type="term" value="F:3'-5' exonuclease activity"/>
    <property type="evidence" value="ECO:0007669"/>
    <property type="project" value="TreeGrafter"/>
</dbReference>
<dbReference type="EMBL" id="FOSF01000005">
    <property type="protein sequence ID" value="SFJ87668.1"/>
    <property type="molecule type" value="Genomic_DNA"/>
</dbReference>
<keyword evidence="12" id="KW-0460">Magnesium</keyword>
<evidence type="ECO:0000256" key="12">
    <source>
        <dbReference type="ARBA" id="ARBA00022842"/>
    </source>
</evidence>
<evidence type="ECO:0000256" key="2">
    <source>
        <dbReference type="ARBA" id="ARBA00001946"/>
    </source>
</evidence>
<evidence type="ECO:0000256" key="11">
    <source>
        <dbReference type="ARBA" id="ARBA00022839"/>
    </source>
</evidence>
<evidence type="ECO:0000256" key="4">
    <source>
        <dbReference type="ARBA" id="ARBA00020352"/>
    </source>
</evidence>
<evidence type="ECO:0000256" key="7">
    <source>
        <dbReference type="ARBA" id="ARBA00022705"/>
    </source>
</evidence>
<dbReference type="GO" id="GO:0046872">
    <property type="term" value="F:metal ion binding"/>
    <property type="evidence" value="ECO:0007669"/>
    <property type="project" value="UniProtKB-KW"/>
</dbReference>
<dbReference type="SMART" id="SM00479">
    <property type="entry name" value="EXOIII"/>
    <property type="match status" value="1"/>
</dbReference>
<dbReference type="OrthoDB" id="9804290at2"/>
<comment type="cofactor">
    <cofactor evidence="1">
        <name>Mn(2+)</name>
        <dbReference type="ChEBI" id="CHEBI:29035"/>
    </cofactor>
</comment>
<sequence length="179" mass="20431">MKRQVALDIETTGRSEDGSYVGEHRIVEIGCVEIVERKITGRSLHYYVNPERPVDEEAYQVHGIPDTFLYDKPKFKEIANELLDFIRDSELLIHIPEFDVGFLDKEWLILGLKERTSDIAKIVNVNSLAMKILKGQKGDLDNLCNLYDIDLNSRAFNGALTDAEILAEVYLAMTDEKKN</sequence>
<dbReference type="InterPro" id="IPR013520">
    <property type="entry name" value="Ribonucl_H"/>
</dbReference>
<organism evidence="17 18">
    <name type="scientific">Succinivibrio dextrinosolvens</name>
    <dbReference type="NCBI Taxonomy" id="83771"/>
    <lineage>
        <taxon>Bacteria</taxon>
        <taxon>Pseudomonadati</taxon>
        <taxon>Pseudomonadota</taxon>
        <taxon>Gammaproteobacteria</taxon>
        <taxon>Aeromonadales</taxon>
        <taxon>Succinivibrionaceae</taxon>
        <taxon>Succinivibrio</taxon>
    </lineage>
</organism>
<evidence type="ECO:0000256" key="3">
    <source>
        <dbReference type="ARBA" id="ARBA00012417"/>
    </source>
</evidence>
<keyword evidence="7" id="KW-0235">DNA replication</keyword>
<dbReference type="GO" id="GO:0003677">
    <property type="term" value="F:DNA binding"/>
    <property type="evidence" value="ECO:0007669"/>
    <property type="project" value="InterPro"/>
</dbReference>
<dbReference type="InterPro" id="IPR006054">
    <property type="entry name" value="DnaQ"/>
</dbReference>
<keyword evidence="11" id="KW-0269">Exonuclease</keyword>
<protein>
    <recommendedName>
        <fullName evidence="4">DNA polymerase III subunit epsilon</fullName>
        <ecNumber evidence="3">2.7.7.7</ecNumber>
    </recommendedName>
</protein>
<evidence type="ECO:0000256" key="14">
    <source>
        <dbReference type="ARBA" id="ARBA00023211"/>
    </source>
</evidence>
<dbReference type="FunFam" id="3.30.420.10:FF:000012">
    <property type="entry name" value="DNA polymerase III subunit epsilon"/>
    <property type="match status" value="1"/>
</dbReference>
<comment type="cofactor">
    <cofactor evidence="2">
        <name>Mg(2+)</name>
        <dbReference type="ChEBI" id="CHEBI:18420"/>
    </cofactor>
</comment>
<keyword evidence="18" id="KW-1185">Reference proteome</keyword>
<dbReference type="Proteomes" id="UP000243374">
    <property type="component" value="Unassembled WGS sequence"/>
</dbReference>
<evidence type="ECO:0000256" key="9">
    <source>
        <dbReference type="ARBA" id="ARBA00022723"/>
    </source>
</evidence>
<dbReference type="SUPFAM" id="SSF53098">
    <property type="entry name" value="Ribonuclease H-like"/>
    <property type="match status" value="1"/>
</dbReference>
<evidence type="ECO:0000256" key="10">
    <source>
        <dbReference type="ARBA" id="ARBA00022801"/>
    </source>
</evidence>
<evidence type="ECO:0000256" key="6">
    <source>
        <dbReference type="ARBA" id="ARBA00022695"/>
    </source>
</evidence>
<name>A0A662Z753_9GAMM</name>
<keyword evidence="14" id="KW-0464">Manganese</keyword>
<evidence type="ECO:0000256" key="8">
    <source>
        <dbReference type="ARBA" id="ARBA00022722"/>
    </source>
</evidence>
<accession>A0A662Z753</accession>
<dbReference type="EC" id="2.7.7.7" evidence="3"/>
<keyword evidence="6" id="KW-0548">Nucleotidyltransferase</keyword>
<gene>
    <name evidence="17" type="ORF">SAMN04487865_100567</name>
</gene>
<dbReference type="InterPro" id="IPR036397">
    <property type="entry name" value="RNaseH_sf"/>
</dbReference>
<evidence type="ECO:0000256" key="5">
    <source>
        <dbReference type="ARBA" id="ARBA00022679"/>
    </source>
</evidence>
<dbReference type="Pfam" id="PF00929">
    <property type="entry name" value="RNase_T"/>
    <property type="match status" value="1"/>
</dbReference>
<dbReference type="PANTHER" id="PTHR30231">
    <property type="entry name" value="DNA POLYMERASE III SUBUNIT EPSILON"/>
    <property type="match status" value="1"/>
</dbReference>
<evidence type="ECO:0000256" key="13">
    <source>
        <dbReference type="ARBA" id="ARBA00022932"/>
    </source>
</evidence>
<evidence type="ECO:0000313" key="18">
    <source>
        <dbReference type="Proteomes" id="UP000243374"/>
    </source>
</evidence>
<keyword evidence="5" id="KW-0808">Transferase</keyword>
<dbReference type="GO" id="GO:0003887">
    <property type="term" value="F:DNA-directed DNA polymerase activity"/>
    <property type="evidence" value="ECO:0007669"/>
    <property type="project" value="UniProtKB-KW"/>
</dbReference>
<dbReference type="RefSeq" id="WP_074839140.1">
    <property type="nucleotide sequence ID" value="NZ_CP047056.1"/>
</dbReference>
<dbReference type="NCBIfam" id="NF004316">
    <property type="entry name" value="PRK05711.1"/>
    <property type="match status" value="1"/>
</dbReference>
<evidence type="ECO:0000256" key="1">
    <source>
        <dbReference type="ARBA" id="ARBA00001936"/>
    </source>
</evidence>
<keyword evidence="13" id="KW-0239">DNA-directed DNA polymerase</keyword>
<feature type="domain" description="Exonuclease" evidence="16">
    <location>
        <begin position="3"/>
        <end position="179"/>
    </location>
</feature>
<keyword evidence="8" id="KW-0540">Nuclease</keyword>
<evidence type="ECO:0000313" key="17">
    <source>
        <dbReference type="EMBL" id="SFJ87668.1"/>
    </source>
</evidence>